<keyword evidence="3" id="KW-1185">Reference proteome</keyword>
<proteinExistence type="predicted"/>
<gene>
    <name evidence="2" type="ORF">H2Y56_03825</name>
</gene>
<keyword evidence="1" id="KW-0472">Membrane</keyword>
<feature type="transmembrane region" description="Helical" evidence="1">
    <location>
        <begin position="12"/>
        <end position="30"/>
    </location>
</feature>
<evidence type="ECO:0000313" key="3">
    <source>
        <dbReference type="Proteomes" id="UP000530038"/>
    </source>
</evidence>
<reference evidence="2 3" key="1">
    <citation type="submission" date="2020-07" db="EMBL/GenBank/DDBJ databases">
        <title>Characterization of Pectobacterium aroidearum strains causing soft rot on Amorphophallus konjac.</title>
        <authorList>
            <person name="Xie H."/>
        </authorList>
    </citation>
    <scope>NUCLEOTIDE SEQUENCE [LARGE SCALE GENOMIC DNA]</scope>
    <source>
        <strain evidence="2 3">MY10</strain>
    </source>
</reference>
<keyword evidence="1" id="KW-0812">Transmembrane</keyword>
<name>A0ABR5Z9J1_9GAMM</name>
<keyword evidence="1" id="KW-1133">Transmembrane helix</keyword>
<accession>A0ABR5Z9J1</accession>
<evidence type="ECO:0000313" key="2">
    <source>
        <dbReference type="EMBL" id="MBA5231246.1"/>
    </source>
</evidence>
<sequence length="45" mass="5094">MLIKFWRLPAYNPNIGVFQALLFVAAYRLATFHRRINAGAGRMAG</sequence>
<dbReference type="GeneID" id="67794246"/>
<comment type="caution">
    <text evidence="2">The sequence shown here is derived from an EMBL/GenBank/DDBJ whole genome shotgun (WGS) entry which is preliminary data.</text>
</comment>
<organism evidence="2 3">
    <name type="scientific">Pectobacterium aroidearum</name>
    <dbReference type="NCBI Taxonomy" id="1201031"/>
    <lineage>
        <taxon>Bacteria</taxon>
        <taxon>Pseudomonadati</taxon>
        <taxon>Pseudomonadota</taxon>
        <taxon>Gammaproteobacteria</taxon>
        <taxon>Enterobacterales</taxon>
        <taxon>Pectobacteriaceae</taxon>
        <taxon>Pectobacterium</taxon>
    </lineage>
</organism>
<dbReference type="Proteomes" id="UP000530038">
    <property type="component" value="Unassembled WGS sequence"/>
</dbReference>
<protein>
    <submittedName>
        <fullName evidence="2">Uncharacterized protein</fullName>
    </submittedName>
</protein>
<dbReference type="EMBL" id="JACERK010000001">
    <property type="protein sequence ID" value="MBA5231246.1"/>
    <property type="molecule type" value="Genomic_DNA"/>
</dbReference>
<dbReference type="RefSeq" id="WP_181829179.1">
    <property type="nucleotide sequence ID" value="NZ_CP065044.1"/>
</dbReference>
<evidence type="ECO:0000256" key="1">
    <source>
        <dbReference type="SAM" id="Phobius"/>
    </source>
</evidence>